<reference evidence="1" key="2">
    <citation type="submission" date="2020-10" db="EMBL/GenBank/DDBJ databases">
        <authorList>
            <person name="Cooper E.A."/>
            <person name="Brenton Z.W."/>
            <person name="Flinn B.S."/>
            <person name="Jenkins J."/>
            <person name="Shu S."/>
            <person name="Flowers D."/>
            <person name="Luo F."/>
            <person name="Wang Y."/>
            <person name="Xia P."/>
            <person name="Barry K."/>
            <person name="Daum C."/>
            <person name="Lipzen A."/>
            <person name="Yoshinaga Y."/>
            <person name="Schmutz J."/>
            <person name="Saski C."/>
            <person name="Vermerris W."/>
            <person name="Kresovich S."/>
        </authorList>
    </citation>
    <scope>NUCLEOTIDE SEQUENCE</scope>
</reference>
<evidence type="ECO:0000313" key="1">
    <source>
        <dbReference type="EMBL" id="KAG0527580.1"/>
    </source>
</evidence>
<sequence>MEKINKKIYKCHSFLKKYKRHSQSEHNFFFCWTTSYPAQV</sequence>
<organism evidence="1 2">
    <name type="scientific">Sorghum bicolor</name>
    <name type="common">Sorghum</name>
    <name type="synonym">Sorghum vulgare</name>
    <dbReference type="NCBI Taxonomy" id="4558"/>
    <lineage>
        <taxon>Eukaryota</taxon>
        <taxon>Viridiplantae</taxon>
        <taxon>Streptophyta</taxon>
        <taxon>Embryophyta</taxon>
        <taxon>Tracheophyta</taxon>
        <taxon>Spermatophyta</taxon>
        <taxon>Magnoliopsida</taxon>
        <taxon>Liliopsida</taxon>
        <taxon>Poales</taxon>
        <taxon>Poaceae</taxon>
        <taxon>PACMAD clade</taxon>
        <taxon>Panicoideae</taxon>
        <taxon>Andropogonodae</taxon>
        <taxon>Andropogoneae</taxon>
        <taxon>Sorghinae</taxon>
        <taxon>Sorghum</taxon>
    </lineage>
</organism>
<dbReference type="AlphaFoldDB" id="A0A921QVM1"/>
<gene>
    <name evidence="1" type="ORF">BDA96_06G244900</name>
</gene>
<reference evidence="1" key="1">
    <citation type="journal article" date="2019" name="BMC Genomics">
        <title>A new reference genome for Sorghum bicolor reveals high levels of sequence similarity between sweet and grain genotypes: implications for the genetics of sugar metabolism.</title>
        <authorList>
            <person name="Cooper E.A."/>
            <person name="Brenton Z.W."/>
            <person name="Flinn B.S."/>
            <person name="Jenkins J."/>
            <person name="Shu S."/>
            <person name="Flowers D."/>
            <person name="Luo F."/>
            <person name="Wang Y."/>
            <person name="Xia P."/>
            <person name="Barry K."/>
            <person name="Daum C."/>
            <person name="Lipzen A."/>
            <person name="Yoshinaga Y."/>
            <person name="Schmutz J."/>
            <person name="Saski C."/>
            <person name="Vermerris W."/>
            <person name="Kresovich S."/>
        </authorList>
    </citation>
    <scope>NUCLEOTIDE SEQUENCE</scope>
</reference>
<dbReference type="Proteomes" id="UP000807115">
    <property type="component" value="Chromosome 6"/>
</dbReference>
<evidence type="ECO:0000313" key="2">
    <source>
        <dbReference type="Proteomes" id="UP000807115"/>
    </source>
</evidence>
<comment type="caution">
    <text evidence="1">The sequence shown here is derived from an EMBL/GenBank/DDBJ whole genome shotgun (WGS) entry which is preliminary data.</text>
</comment>
<name>A0A921QVM1_SORBI</name>
<proteinExistence type="predicted"/>
<protein>
    <submittedName>
        <fullName evidence="1">Uncharacterized protein</fullName>
    </submittedName>
</protein>
<dbReference type="EMBL" id="CM027685">
    <property type="protein sequence ID" value="KAG0527580.1"/>
    <property type="molecule type" value="Genomic_DNA"/>
</dbReference>
<accession>A0A921QVM1</accession>